<dbReference type="InterPro" id="IPR035919">
    <property type="entry name" value="EAL_sf"/>
</dbReference>
<dbReference type="InterPro" id="IPR001633">
    <property type="entry name" value="EAL_dom"/>
</dbReference>
<dbReference type="OrthoDB" id="9804751at2"/>
<dbReference type="SUPFAM" id="SSF109604">
    <property type="entry name" value="HD-domain/PDEase-like"/>
    <property type="match status" value="1"/>
</dbReference>
<evidence type="ECO:0000313" key="4">
    <source>
        <dbReference type="Proteomes" id="UP000184346"/>
    </source>
</evidence>
<dbReference type="PROSITE" id="PS50883">
    <property type="entry name" value="EAL"/>
    <property type="match status" value="1"/>
</dbReference>
<evidence type="ECO:0000259" key="1">
    <source>
        <dbReference type="PROSITE" id="PS50883"/>
    </source>
</evidence>
<dbReference type="RefSeq" id="WP_072823296.1">
    <property type="nucleotide sequence ID" value="NZ_FQUJ01000010.1"/>
</dbReference>
<dbReference type="PANTHER" id="PTHR33525:SF4">
    <property type="entry name" value="CYCLIC DI-GMP PHOSPHODIESTERASE CDGJ"/>
    <property type="match status" value="1"/>
</dbReference>
<evidence type="ECO:0000313" key="3">
    <source>
        <dbReference type="EMBL" id="SHF37831.1"/>
    </source>
</evidence>
<dbReference type="Pfam" id="PF00563">
    <property type="entry name" value="EAL"/>
    <property type="match status" value="1"/>
</dbReference>
<protein>
    <submittedName>
        <fullName evidence="3">EAL and modified HD-GYP domain-containing signal transduction protein</fullName>
    </submittedName>
</protein>
<dbReference type="EMBL" id="FQUJ01000010">
    <property type="protein sequence ID" value="SHF37831.1"/>
    <property type="molecule type" value="Genomic_DNA"/>
</dbReference>
<feature type="domain" description="HDOD" evidence="2">
    <location>
        <begin position="209"/>
        <end position="405"/>
    </location>
</feature>
<dbReference type="PANTHER" id="PTHR33525">
    <property type="match status" value="1"/>
</dbReference>
<dbReference type="Proteomes" id="UP000184346">
    <property type="component" value="Unassembled WGS sequence"/>
</dbReference>
<feature type="domain" description="EAL" evidence="1">
    <location>
        <begin position="1"/>
        <end position="215"/>
    </location>
</feature>
<evidence type="ECO:0000259" key="2">
    <source>
        <dbReference type="PROSITE" id="PS51833"/>
    </source>
</evidence>
<dbReference type="PIRSF" id="PIRSF003180">
    <property type="entry name" value="DiGMPpdiest_YuxH"/>
    <property type="match status" value="1"/>
</dbReference>
<reference evidence="3 4" key="1">
    <citation type="submission" date="2016-11" db="EMBL/GenBank/DDBJ databases">
        <authorList>
            <person name="Jaros S."/>
            <person name="Januszkiewicz K."/>
            <person name="Wedrychowicz H."/>
        </authorList>
    </citation>
    <scope>NUCLEOTIDE SEQUENCE [LARGE SCALE GENOMIC DNA]</scope>
    <source>
        <strain evidence="3 4">DSM 19980</strain>
    </source>
</reference>
<sequence>MNKSTGATEVTILFARQPIYDRQHRLAGCELLFRPCPRAEALTEPFDGDLATRQVILNAFRETDIRKVCENTPAYINFTANALRGEIPFDPGDIVIEILETVEATDEVVAAIEHYRQRRYAIALDDYRLTDAGHPLLPFADIVKLDYPHYGDDELPALVTQLRHRYPYLKILAEKIETLEDFLYCREAGCDLFQGYYLARPSRVERERLSEKHFEILQLLAELNRVDASQDELAETIGSDDFLEEQLLGIVNSTHFDCREKITSVAMAIDALGQRRIRNLASMLALAKLDDKPCSLQKLALDRGELCQGLADNLAETPISGFTVGLFSILDAFFQRSLDEIFDSLPLPRVLKEAVLEHRGPMGLILATTLHLEQGELEDLDWAALAEQGLTPEQVSHAQQQAIENSDMFF</sequence>
<organism evidence="3 4">
    <name type="scientific">Modicisalibacter ilicicola DSM 19980</name>
    <dbReference type="NCBI Taxonomy" id="1121942"/>
    <lineage>
        <taxon>Bacteria</taxon>
        <taxon>Pseudomonadati</taxon>
        <taxon>Pseudomonadota</taxon>
        <taxon>Gammaproteobacteria</taxon>
        <taxon>Oceanospirillales</taxon>
        <taxon>Halomonadaceae</taxon>
        <taxon>Modicisalibacter</taxon>
    </lineage>
</organism>
<accession>A0A1M5B5J0</accession>
<dbReference type="Gene3D" id="3.20.20.450">
    <property type="entry name" value="EAL domain"/>
    <property type="match status" value="1"/>
</dbReference>
<dbReference type="Pfam" id="PF08668">
    <property type="entry name" value="HDOD"/>
    <property type="match status" value="1"/>
</dbReference>
<dbReference type="InterPro" id="IPR052340">
    <property type="entry name" value="RNase_Y/CdgJ"/>
</dbReference>
<proteinExistence type="predicted"/>
<dbReference type="InterPro" id="IPR013976">
    <property type="entry name" value="HDOD"/>
</dbReference>
<keyword evidence="4" id="KW-1185">Reference proteome</keyword>
<dbReference type="AlphaFoldDB" id="A0A1M5B5J0"/>
<dbReference type="STRING" id="1121942.SAMN02745148_02484"/>
<dbReference type="SUPFAM" id="SSF141868">
    <property type="entry name" value="EAL domain-like"/>
    <property type="match status" value="1"/>
</dbReference>
<dbReference type="SMART" id="SM00052">
    <property type="entry name" value="EAL"/>
    <property type="match status" value="1"/>
</dbReference>
<dbReference type="PROSITE" id="PS51833">
    <property type="entry name" value="HDOD"/>
    <property type="match status" value="1"/>
</dbReference>
<dbReference type="Gene3D" id="1.10.3210.10">
    <property type="entry name" value="Hypothetical protein af1432"/>
    <property type="match status" value="1"/>
</dbReference>
<name>A0A1M5B5J0_9GAMM</name>
<dbReference type="InterPro" id="IPR014408">
    <property type="entry name" value="dGMP_Pdiesterase_EAL/HD-GYP"/>
</dbReference>
<gene>
    <name evidence="3" type="ORF">SAMN02745148_02484</name>
</gene>